<gene>
    <name evidence="1" type="ORF">FNB15_07105</name>
</gene>
<protein>
    <recommendedName>
        <fullName evidence="3">PAS domain-containing protein</fullName>
    </recommendedName>
</protein>
<dbReference type="KEGG" id="fer:FNB15_07105"/>
<accession>A0A516GZX1</accession>
<keyword evidence="2" id="KW-1185">Reference proteome</keyword>
<evidence type="ECO:0008006" key="3">
    <source>
        <dbReference type="Google" id="ProtNLM"/>
    </source>
</evidence>
<dbReference type="SUPFAM" id="SSF55785">
    <property type="entry name" value="PYP-like sensor domain (PAS domain)"/>
    <property type="match status" value="1"/>
</dbReference>
<dbReference type="OrthoDB" id="8478543at2"/>
<organism evidence="1 2">
    <name type="scientific">Ferrovibrio terrae</name>
    <dbReference type="NCBI Taxonomy" id="2594003"/>
    <lineage>
        <taxon>Bacteria</taxon>
        <taxon>Pseudomonadati</taxon>
        <taxon>Pseudomonadota</taxon>
        <taxon>Alphaproteobacteria</taxon>
        <taxon>Rhodospirillales</taxon>
        <taxon>Rhodospirillaceae</taxon>
        <taxon>Ferrovibrio</taxon>
    </lineage>
</organism>
<sequence>MDDVSGADFLARLPGPVSPASRQFFATWHSWRRGRRLPERRDLQVARLGTHHIVMELRHRDDIRIISIGDGIRQYLGFDLTGHNYLDITNPENRALRARLFIEQALQPCGSVLYYPLRYPDGGVLPIECAGAPFCDDDGSGMVSLMAGCCTPLVPPRPNDVVDPDSWLVGEGMRFIDLGFGIPPADPSTPRHMLPAF</sequence>
<name>A0A516GZX1_9PROT</name>
<proteinExistence type="predicted"/>
<dbReference type="Proteomes" id="UP000317496">
    <property type="component" value="Chromosome"/>
</dbReference>
<evidence type="ECO:0000313" key="1">
    <source>
        <dbReference type="EMBL" id="QDO97055.1"/>
    </source>
</evidence>
<dbReference type="InterPro" id="IPR035965">
    <property type="entry name" value="PAS-like_dom_sf"/>
</dbReference>
<dbReference type="RefSeq" id="WP_144068036.1">
    <property type="nucleotide sequence ID" value="NZ_CP041636.1"/>
</dbReference>
<reference evidence="1 2" key="1">
    <citation type="submission" date="2019-07" db="EMBL/GenBank/DDBJ databases">
        <title>Genome sequencing for Ferrovibrio sp. K5.</title>
        <authorList>
            <person name="Park S.-J."/>
        </authorList>
    </citation>
    <scope>NUCLEOTIDE SEQUENCE [LARGE SCALE GENOMIC DNA]</scope>
    <source>
        <strain evidence="1 2">K5</strain>
    </source>
</reference>
<dbReference type="AlphaFoldDB" id="A0A516GZX1"/>
<dbReference type="EMBL" id="CP041636">
    <property type="protein sequence ID" value="QDO97055.1"/>
    <property type="molecule type" value="Genomic_DNA"/>
</dbReference>
<evidence type="ECO:0000313" key="2">
    <source>
        <dbReference type="Proteomes" id="UP000317496"/>
    </source>
</evidence>